<dbReference type="Proteomes" id="UP000886469">
    <property type="component" value="Unassembled WGS sequence"/>
</dbReference>
<dbReference type="RefSeq" id="WP_169071591.1">
    <property type="nucleotide sequence ID" value="NZ_SPMX01000069.1"/>
</dbReference>
<dbReference type="Pfam" id="PF07963">
    <property type="entry name" value="N_methyl"/>
    <property type="match status" value="1"/>
</dbReference>
<evidence type="ECO:0000256" key="1">
    <source>
        <dbReference type="SAM" id="Phobius"/>
    </source>
</evidence>
<feature type="transmembrane region" description="Helical" evidence="1">
    <location>
        <begin position="21"/>
        <end position="47"/>
    </location>
</feature>
<dbReference type="InterPro" id="IPR012902">
    <property type="entry name" value="N_methyl_site"/>
</dbReference>
<dbReference type="InterPro" id="IPR032092">
    <property type="entry name" value="PilW"/>
</dbReference>
<evidence type="ECO:0000313" key="2">
    <source>
        <dbReference type="EMBL" id="NMQ07255.1"/>
    </source>
</evidence>
<accession>A0ABX1TC37</accession>
<keyword evidence="1" id="KW-0812">Transmembrane</keyword>
<proteinExistence type="predicted"/>
<dbReference type="EMBL" id="SPMX01000069">
    <property type="protein sequence ID" value="NMQ07255.1"/>
    <property type="molecule type" value="Genomic_DNA"/>
</dbReference>
<name>A0ABX1TC37_9PROT</name>
<reference evidence="2" key="1">
    <citation type="submission" date="2019-03" db="EMBL/GenBank/DDBJ databases">
        <title>Metabolic reconstructions from genomes of highly enriched 'Candidatus Accumulibacter' and 'Candidatus Competibacter' bioreactor populations.</title>
        <authorList>
            <person name="Annavajhala M.K."/>
            <person name="Welles L."/>
            <person name="Abbas B."/>
            <person name="Sorokin D."/>
            <person name="Park H."/>
            <person name="Van Loosdrecht M."/>
            <person name="Chandran K."/>
        </authorList>
    </citation>
    <scope>NUCLEOTIDE SEQUENCE</scope>
    <source>
        <strain evidence="2">SBR_L</strain>
    </source>
</reference>
<dbReference type="NCBIfam" id="TIGR02532">
    <property type="entry name" value="IV_pilin_GFxxxE"/>
    <property type="match status" value="1"/>
</dbReference>
<keyword evidence="1" id="KW-1133">Transmembrane helix</keyword>
<keyword evidence="1" id="KW-0472">Membrane</keyword>
<comment type="caution">
    <text evidence="2">The sequence shown here is derived from an EMBL/GenBank/DDBJ whole genome shotgun (WGS) entry which is preliminary data.</text>
</comment>
<sequence length="373" mass="39693">MSTDPSRRRILPRKTAPMRPGRGFTLTELLVGVAIGLIGIIAMFHVLSTWDKTKRTTAAGSDAQIAGAVGYFLLERDLKQAGMGFGAAKSTVMGCNISAIVNATATTTARAAFTFPLVPVRISQGASGAPDSLQVLYGNSSFFTAEQAFKASTSISKKTDSRNGFKVGDAVIVSDGAANCALIEVSGDTNTDLLTLDHAAGSLRFNAAAGTGATFSSGLLFNLGKTPQLNTWQVANGTLVVTDGLYRNTAIPVADGVVNLQAQYGIDSDGDFKVDTWQDADPVDWTRLLAVRVAILTRSQQYEPTSTGPVYVTQTAPVLPWLDSSNAAIPFTMKNVDGTDDNNPGDDNDWRNYRYRVYGGMISLRNMVWGVSP</sequence>
<gene>
    <name evidence="2" type="ORF">E4Q08_19440</name>
</gene>
<dbReference type="Pfam" id="PF16074">
    <property type="entry name" value="PilW"/>
    <property type="match status" value="1"/>
</dbReference>
<keyword evidence="3" id="KW-1185">Reference proteome</keyword>
<protein>
    <submittedName>
        <fullName evidence="2">Prepilin-type N-terminal cleavage/methylation domain-containing protein</fullName>
    </submittedName>
</protein>
<organism evidence="2 3">
    <name type="scientific">Candidatus Accumulibacter contiguus</name>
    <dbReference type="NCBI Taxonomy" id="2954381"/>
    <lineage>
        <taxon>Bacteria</taxon>
        <taxon>Pseudomonadati</taxon>
        <taxon>Pseudomonadota</taxon>
        <taxon>Betaproteobacteria</taxon>
        <taxon>Candidatus Accumulibacter</taxon>
    </lineage>
</organism>
<evidence type="ECO:0000313" key="3">
    <source>
        <dbReference type="Proteomes" id="UP000886469"/>
    </source>
</evidence>